<organism evidence="10 11">
    <name type="scientific">Polyplax serrata</name>
    <name type="common">Common mouse louse</name>
    <dbReference type="NCBI Taxonomy" id="468196"/>
    <lineage>
        <taxon>Eukaryota</taxon>
        <taxon>Metazoa</taxon>
        <taxon>Ecdysozoa</taxon>
        <taxon>Arthropoda</taxon>
        <taxon>Hexapoda</taxon>
        <taxon>Insecta</taxon>
        <taxon>Pterygota</taxon>
        <taxon>Neoptera</taxon>
        <taxon>Paraneoptera</taxon>
        <taxon>Psocodea</taxon>
        <taxon>Troctomorpha</taxon>
        <taxon>Phthiraptera</taxon>
        <taxon>Anoplura</taxon>
        <taxon>Polyplacidae</taxon>
        <taxon>Polyplax</taxon>
    </lineage>
</organism>
<evidence type="ECO:0000313" key="10">
    <source>
        <dbReference type="EMBL" id="KAK6634059.1"/>
    </source>
</evidence>
<feature type="region of interest" description="Disordered" evidence="7">
    <location>
        <begin position="179"/>
        <end position="236"/>
    </location>
</feature>
<keyword evidence="3" id="KW-0493">Microtubule</keyword>
<evidence type="ECO:0000256" key="5">
    <source>
        <dbReference type="ARBA" id="ARBA00023212"/>
    </source>
</evidence>
<dbReference type="InterPro" id="IPR005108">
    <property type="entry name" value="HELP"/>
</dbReference>
<dbReference type="Pfam" id="PF03451">
    <property type="entry name" value="HELP"/>
    <property type="match status" value="1"/>
</dbReference>
<feature type="compositionally biased region" description="Low complexity" evidence="7">
    <location>
        <begin position="140"/>
        <end position="164"/>
    </location>
</feature>
<feature type="compositionally biased region" description="Low complexity" evidence="7">
    <location>
        <begin position="219"/>
        <end position="236"/>
    </location>
</feature>
<comment type="subcellular location">
    <subcellularLocation>
        <location evidence="1">Cytoplasm</location>
        <location evidence="1">Cytoskeleton</location>
    </subcellularLocation>
</comment>
<dbReference type="Pfam" id="PF23409">
    <property type="entry name" value="Beta-prop_EML"/>
    <property type="match status" value="1"/>
</dbReference>
<feature type="domain" description="EML-like second beta-propeller" evidence="9">
    <location>
        <begin position="635"/>
        <end position="903"/>
    </location>
</feature>
<dbReference type="InterPro" id="IPR036322">
    <property type="entry name" value="WD40_repeat_dom_sf"/>
</dbReference>
<keyword evidence="2 6" id="KW-0853">WD repeat</keyword>
<dbReference type="CDD" id="cd21931">
    <property type="entry name" value="TD_EMAP-like"/>
    <property type="match status" value="1"/>
</dbReference>
<evidence type="ECO:0000259" key="8">
    <source>
        <dbReference type="Pfam" id="PF23409"/>
    </source>
</evidence>
<feature type="repeat" description="WD" evidence="6">
    <location>
        <begin position="869"/>
        <end position="904"/>
    </location>
</feature>
<dbReference type="PANTHER" id="PTHR13720">
    <property type="entry name" value="WD-40 REPEAT PROTEIN"/>
    <property type="match status" value="1"/>
</dbReference>
<accession>A0ABR1B3G7</accession>
<keyword evidence="11" id="KW-1185">Reference proteome</keyword>
<feature type="repeat" description="WD" evidence="6">
    <location>
        <begin position="628"/>
        <end position="660"/>
    </location>
</feature>
<dbReference type="InterPro" id="IPR001680">
    <property type="entry name" value="WD40_rpt"/>
</dbReference>
<proteinExistence type="predicted"/>
<evidence type="ECO:0000256" key="1">
    <source>
        <dbReference type="ARBA" id="ARBA00004245"/>
    </source>
</evidence>
<evidence type="ECO:0008006" key="12">
    <source>
        <dbReference type="Google" id="ProtNLM"/>
    </source>
</evidence>
<dbReference type="PROSITE" id="PS50082">
    <property type="entry name" value="WD_REPEATS_2"/>
    <property type="match status" value="3"/>
</dbReference>
<dbReference type="InterPro" id="IPR049813">
    <property type="entry name" value="Elp-1-like_TD"/>
</dbReference>
<dbReference type="InterPro" id="IPR055439">
    <property type="entry name" value="Beta-prop_EML_1st"/>
</dbReference>
<dbReference type="SUPFAM" id="SSF50978">
    <property type="entry name" value="WD40 repeat-like"/>
    <property type="match status" value="3"/>
</dbReference>
<dbReference type="SMART" id="SM00320">
    <property type="entry name" value="WD40"/>
    <property type="match status" value="11"/>
</dbReference>
<dbReference type="Gene3D" id="2.130.10.10">
    <property type="entry name" value="YVTN repeat-like/Quinoprotein amine dehydrogenase"/>
    <property type="match status" value="2"/>
</dbReference>
<evidence type="ECO:0000256" key="7">
    <source>
        <dbReference type="SAM" id="MobiDB-lite"/>
    </source>
</evidence>
<dbReference type="Proteomes" id="UP001359485">
    <property type="component" value="Unassembled WGS sequence"/>
</dbReference>
<dbReference type="InterPro" id="IPR015943">
    <property type="entry name" value="WD40/YVTN_repeat-like_dom_sf"/>
</dbReference>
<evidence type="ECO:0000256" key="6">
    <source>
        <dbReference type="PROSITE-ProRule" id="PRU00221"/>
    </source>
</evidence>
<evidence type="ECO:0000256" key="2">
    <source>
        <dbReference type="ARBA" id="ARBA00022574"/>
    </source>
</evidence>
<feature type="repeat" description="WD" evidence="6">
    <location>
        <begin position="757"/>
        <end position="789"/>
    </location>
</feature>
<comment type="caution">
    <text evidence="10">The sequence shown here is derived from an EMBL/GenBank/DDBJ whole genome shotgun (WGS) entry which is preliminary data.</text>
</comment>
<feature type="compositionally biased region" description="Polar residues" evidence="7">
    <location>
        <begin position="129"/>
        <end position="139"/>
    </location>
</feature>
<evidence type="ECO:0000256" key="3">
    <source>
        <dbReference type="ARBA" id="ARBA00022701"/>
    </source>
</evidence>
<name>A0ABR1B3G7_POLSC</name>
<keyword evidence="5" id="KW-0206">Cytoskeleton</keyword>
<sequence length="904" mass="99686">MMRMNGQLDSDESSGTEIDEMAENENSLLVEKIEELEKKILDQGDEIICLRSTLANVVRRLELVEANSKGASDSWSKYGNAAKNGGHRSSGEYGVLRQPGYYNSKAKEPIKRSLSSTNTGLLHRRQAHYQSTGSLHSGQSTHSEANSSNSASPIPISPSASTHSNSLGIQPVIRQAGSSFIPSKVGDGNGRHSVASPRTVSNLHNSKRWSSTGDFGTHSQIPSPSSGSPFGRSSTKSLLNLFPKHQTSNSYLQLSTQARRGTSDVTLDETEGILRMYLRGRPVVLNIPTAVSDTYDINEVVKPPSERLKLDWVYGYRGRDCRSNLYFLPTGEMVYFIAAVVVLYNVEEQSQRHYLGHTDDVKCLAIHPNKMLVATGQCAGHDRKDAKPHIRIWNSVSLNTVATIGMNEFEKSICCLTFSKVDGGALLCAIDESMDHTITVWDWQKKERGAKLTENKCSVDTVIAAEFHPLDRHCIVTCGKSHIAFWILDQNGTLYKRMGIFENRDKPKYVTCLAFTQDGDTLSGDSNGNIIVWGRGTNTIMKLIRGVHDSTIFSICALKDGVIITGGGKDGKLVLLNSEYLPVDEGYIGEQFGGVRQISESRGSQLLVGTTKNCILIGSFQVGFSPVINGHTEEIWACATHPNLPQFLTAGFDGIVHLWDSLAHSLVWTKDISEPIQCIRFSPDGSIVIVGLCNGKWCVLDCGRREILCSYQDGSEPIPDCKFSPDKTTLALGSRDNTIYIYQASPDFTNYHKVGRCVGHSSFITHIDWSSDSQYLRSNSGDYELLYWQASICRQITQTSSMKDTEWATNDCTITFNTLGIWQDGMDGTDINNCARSNSSKLLVTGDDFGKLKLYTYPVIHPKSLFHTAGGHSSHVTNVEFLNDDSRILSVGGKDTSVMQWKIC</sequence>
<keyword evidence="4" id="KW-0677">Repeat</keyword>
<feature type="compositionally biased region" description="Polar residues" evidence="7">
    <location>
        <begin position="196"/>
        <end position="218"/>
    </location>
</feature>
<dbReference type="PANTHER" id="PTHR13720:SF50">
    <property type="entry name" value="ECHINODERM MICROTUBULE-ASSOCIATED PROTEIN-LIKE 2"/>
    <property type="match status" value="1"/>
</dbReference>
<feature type="domain" description="EML-like first beta-propeller" evidence="8">
    <location>
        <begin position="350"/>
        <end position="618"/>
    </location>
</feature>
<evidence type="ECO:0000256" key="4">
    <source>
        <dbReference type="ARBA" id="ARBA00022737"/>
    </source>
</evidence>
<keyword evidence="5" id="KW-0963">Cytoplasm</keyword>
<evidence type="ECO:0000259" key="9">
    <source>
        <dbReference type="Pfam" id="PF23414"/>
    </source>
</evidence>
<feature type="region of interest" description="Disordered" evidence="7">
    <location>
        <begin position="129"/>
        <end position="165"/>
    </location>
</feature>
<reference evidence="10 11" key="1">
    <citation type="submission" date="2023-09" db="EMBL/GenBank/DDBJ databases">
        <title>Genomes of two closely related lineages of the louse Polyplax serrata with different host specificities.</title>
        <authorList>
            <person name="Martinu J."/>
            <person name="Tarabai H."/>
            <person name="Stefka J."/>
            <person name="Hypsa V."/>
        </authorList>
    </citation>
    <scope>NUCLEOTIDE SEQUENCE [LARGE SCALE GENOMIC DNA]</scope>
    <source>
        <strain evidence="10">98ZLc_SE</strain>
    </source>
</reference>
<dbReference type="PROSITE" id="PS50294">
    <property type="entry name" value="WD_REPEATS_REGION"/>
    <property type="match status" value="2"/>
</dbReference>
<gene>
    <name evidence="10" type="ORF">RUM44_004667</name>
</gene>
<dbReference type="InterPro" id="IPR050630">
    <property type="entry name" value="WD_repeat_EMAP"/>
</dbReference>
<dbReference type="InterPro" id="IPR055442">
    <property type="entry name" value="Beta-prop_EML-like_2nd"/>
</dbReference>
<dbReference type="Pfam" id="PF23414">
    <property type="entry name" value="Beta-prop_EML_2"/>
    <property type="match status" value="1"/>
</dbReference>
<dbReference type="EMBL" id="JAWJWF010000004">
    <property type="protein sequence ID" value="KAK6634059.1"/>
    <property type="molecule type" value="Genomic_DNA"/>
</dbReference>
<protein>
    <recommendedName>
        <fullName evidence="12">HELP domain-containing protein</fullName>
    </recommendedName>
</protein>
<evidence type="ECO:0000313" key="11">
    <source>
        <dbReference type="Proteomes" id="UP001359485"/>
    </source>
</evidence>